<feature type="compositionally biased region" description="Low complexity" evidence="1">
    <location>
        <begin position="400"/>
        <end position="413"/>
    </location>
</feature>
<feature type="compositionally biased region" description="Polar residues" evidence="1">
    <location>
        <begin position="420"/>
        <end position="434"/>
    </location>
</feature>
<evidence type="ECO:0000313" key="2">
    <source>
        <dbReference type="EMBL" id="CAG9794671.1"/>
    </source>
</evidence>
<protein>
    <submittedName>
        <fullName evidence="2">Uncharacterized protein</fullName>
    </submittedName>
</protein>
<dbReference type="PANTHER" id="PTHR46601">
    <property type="entry name" value="ULP_PROTEASE DOMAIN-CONTAINING PROTEIN"/>
    <property type="match status" value="1"/>
</dbReference>
<dbReference type="AlphaFoldDB" id="A0A9N9RE28"/>
<reference evidence="2" key="2">
    <citation type="submission" date="2022-10" db="EMBL/GenBank/DDBJ databases">
        <authorList>
            <consortium name="ENA_rothamsted_submissions"/>
            <consortium name="culmorum"/>
            <person name="King R."/>
        </authorList>
    </citation>
    <scope>NUCLEOTIDE SEQUENCE</scope>
</reference>
<organism evidence="2 3">
    <name type="scientific">Diatraea saccharalis</name>
    <name type="common">sugarcane borer</name>
    <dbReference type="NCBI Taxonomy" id="40085"/>
    <lineage>
        <taxon>Eukaryota</taxon>
        <taxon>Metazoa</taxon>
        <taxon>Ecdysozoa</taxon>
        <taxon>Arthropoda</taxon>
        <taxon>Hexapoda</taxon>
        <taxon>Insecta</taxon>
        <taxon>Pterygota</taxon>
        <taxon>Neoptera</taxon>
        <taxon>Endopterygota</taxon>
        <taxon>Lepidoptera</taxon>
        <taxon>Glossata</taxon>
        <taxon>Ditrysia</taxon>
        <taxon>Pyraloidea</taxon>
        <taxon>Crambidae</taxon>
        <taxon>Crambinae</taxon>
        <taxon>Diatraea</taxon>
    </lineage>
</organism>
<dbReference type="EMBL" id="OU893338">
    <property type="protein sequence ID" value="CAG9794671.1"/>
    <property type="molecule type" value="Genomic_DNA"/>
</dbReference>
<feature type="region of interest" description="Disordered" evidence="1">
    <location>
        <begin position="1"/>
        <end position="38"/>
    </location>
</feature>
<dbReference type="Proteomes" id="UP001153714">
    <property type="component" value="Chromosome 7"/>
</dbReference>
<feature type="region of interest" description="Disordered" evidence="1">
    <location>
        <begin position="399"/>
        <end position="495"/>
    </location>
</feature>
<gene>
    <name evidence="2" type="ORF">DIATSA_LOCUS12024</name>
</gene>
<dbReference type="PANTHER" id="PTHR46601:SF1">
    <property type="entry name" value="ADF-H DOMAIN-CONTAINING PROTEIN"/>
    <property type="match status" value="1"/>
</dbReference>
<proteinExistence type="predicted"/>
<name>A0A9N9RE28_9NEOP</name>
<sequence>MRKRTADLIEQNTPPSSPVPSTTSSFSRVNAGKATADRNKRAMKRENLNLKAKVLQMNQKLKKYRMRIKRLKAKQRKQVANGTNSNSLNLKCLERTCTTCQNEEIKLNTLIKDGYITYERWVTKNNKIIVKGMEKVCKRSVKENVKTTVTSLVHLLHINLPVYMKHVGNFVHQVRSIHALKEKLSPSEGLLHIDFSENYNCKYSAEIQSAHFGGSKIQLSLHTCVYYSNNSQPPDRHLKTTSLCTVSENLRHDPILICAHLKPVMQRIKQISPDIIKLHVLSDGPSTQYRNKSMFYLIANYVSKELDVEAVIWHFSEKGQGKGAPDGVGGCVKRLCDNSVAIGTFKIHQLTWSRRDPFIIHARRLSCLDCPEDKNCSHFEIGQIHIQYDTSNIYTPELPRSPAAASARSSASPINIATPDGSTDTISTNRSFSPESPPATPDNFMLQNPPVCPKKKNRSVSDNSDSSDYIFDPPLAKKPRRFILPETDSEIESTF</sequence>
<evidence type="ECO:0000256" key="1">
    <source>
        <dbReference type="SAM" id="MobiDB-lite"/>
    </source>
</evidence>
<evidence type="ECO:0000313" key="3">
    <source>
        <dbReference type="Proteomes" id="UP001153714"/>
    </source>
</evidence>
<dbReference type="OrthoDB" id="6375801at2759"/>
<keyword evidence="3" id="KW-1185">Reference proteome</keyword>
<reference evidence="2" key="1">
    <citation type="submission" date="2021-12" db="EMBL/GenBank/DDBJ databases">
        <authorList>
            <person name="King R."/>
        </authorList>
    </citation>
    <scope>NUCLEOTIDE SEQUENCE</scope>
</reference>
<accession>A0A9N9RE28</accession>